<sequence>MFSFKVRLWLAALAALLLLAGCATTRITESWQNLEVLDPVASMLVIARFEEDFMRRIGEDYFATRLQERGVNAVASYRVFPEVAELDPEQVEQRAAELGLEAILVVRVLAQERVEEQYRGHYHSYYPFHDPFFHRRSHFRSWHRYYAHGYHYPYAPTLTREATVLRLEASLYRPGEEGLLWSVRTQTSTVGPIEERMDEIARKVVREMVRDNRI</sequence>
<evidence type="ECO:0008006" key="4">
    <source>
        <dbReference type="Google" id="ProtNLM"/>
    </source>
</evidence>
<gene>
    <name evidence="2" type="ORF">L9S41_06450</name>
</gene>
<protein>
    <recommendedName>
        <fullName evidence="4">DUF4136 domain-containing protein</fullName>
    </recommendedName>
</protein>
<dbReference type="EMBL" id="CP092109">
    <property type="protein sequence ID" value="UWZ81030.1"/>
    <property type="molecule type" value="Genomic_DNA"/>
</dbReference>
<feature type="signal peptide" evidence="1">
    <location>
        <begin position="1"/>
        <end position="25"/>
    </location>
</feature>
<proteinExistence type="predicted"/>
<reference evidence="2" key="1">
    <citation type="journal article" date="2022" name="Environ. Microbiol.">
        <title>Geoalkalibacter halelectricus SAP #1 sp. nov. possessing extracellular electron transfer and mineral#reducing capabilities from a haloalkaline environment.</title>
        <authorList>
            <person name="Yadav S."/>
            <person name="Singh R."/>
            <person name="Sundharam S.S."/>
            <person name="Chaudhary S."/>
            <person name="Krishnamurthi S."/>
            <person name="Patil S.A."/>
        </authorList>
    </citation>
    <scope>NUCLEOTIDE SEQUENCE</scope>
    <source>
        <strain evidence="2">SAP-1</strain>
    </source>
</reference>
<feature type="chain" id="PRO_5047037062" description="DUF4136 domain-containing protein" evidence="1">
    <location>
        <begin position="26"/>
        <end position="214"/>
    </location>
</feature>
<dbReference type="PROSITE" id="PS51257">
    <property type="entry name" value="PROKAR_LIPOPROTEIN"/>
    <property type="match status" value="1"/>
</dbReference>
<dbReference type="Proteomes" id="UP001060414">
    <property type="component" value="Chromosome"/>
</dbReference>
<name>A0ABY5ZPE7_9BACT</name>
<keyword evidence="3" id="KW-1185">Reference proteome</keyword>
<evidence type="ECO:0000313" key="2">
    <source>
        <dbReference type="EMBL" id="UWZ81030.1"/>
    </source>
</evidence>
<dbReference type="RefSeq" id="WP_260749400.1">
    <property type="nucleotide sequence ID" value="NZ_CP092109.1"/>
</dbReference>
<organism evidence="2 3">
    <name type="scientific">Geoalkalibacter halelectricus</name>
    <dbReference type="NCBI Taxonomy" id="2847045"/>
    <lineage>
        <taxon>Bacteria</taxon>
        <taxon>Pseudomonadati</taxon>
        <taxon>Thermodesulfobacteriota</taxon>
        <taxon>Desulfuromonadia</taxon>
        <taxon>Desulfuromonadales</taxon>
        <taxon>Geoalkalibacteraceae</taxon>
        <taxon>Geoalkalibacter</taxon>
    </lineage>
</organism>
<keyword evidence="1" id="KW-0732">Signal</keyword>
<accession>A0ABY5ZPE7</accession>
<evidence type="ECO:0000256" key="1">
    <source>
        <dbReference type="SAM" id="SignalP"/>
    </source>
</evidence>
<evidence type="ECO:0000313" key="3">
    <source>
        <dbReference type="Proteomes" id="UP001060414"/>
    </source>
</evidence>